<accession>A0A1Q9DBI7</accession>
<dbReference type="InterPro" id="IPR046341">
    <property type="entry name" value="SET_dom_sf"/>
</dbReference>
<dbReference type="PANTHER" id="PTHR13271">
    <property type="entry name" value="UNCHARACTERIZED PUTATIVE METHYLTRANSFERASE"/>
    <property type="match status" value="1"/>
</dbReference>
<reference evidence="2 3" key="1">
    <citation type="submission" date="2016-02" db="EMBL/GenBank/DDBJ databases">
        <title>Genome analysis of coral dinoflagellate symbionts highlights evolutionary adaptations to a symbiotic lifestyle.</title>
        <authorList>
            <person name="Aranda M."/>
            <person name="Li Y."/>
            <person name="Liew Y.J."/>
            <person name="Baumgarten S."/>
            <person name="Simakov O."/>
            <person name="Wilson M."/>
            <person name="Piel J."/>
            <person name="Ashoor H."/>
            <person name="Bougouffa S."/>
            <person name="Bajic V.B."/>
            <person name="Ryu T."/>
            <person name="Ravasi T."/>
            <person name="Bayer T."/>
            <person name="Micklem G."/>
            <person name="Kim H."/>
            <person name="Bhak J."/>
            <person name="Lajeunesse T.C."/>
            <person name="Voolstra C.R."/>
        </authorList>
    </citation>
    <scope>NUCLEOTIDE SEQUENCE [LARGE SCALE GENOMIC DNA]</scope>
    <source>
        <strain evidence="2 3">CCMP2467</strain>
    </source>
</reference>
<dbReference type="CDD" id="cd10527">
    <property type="entry name" value="SET_LSMT"/>
    <property type="match status" value="1"/>
</dbReference>
<evidence type="ECO:0000313" key="2">
    <source>
        <dbReference type="EMBL" id="OLP92528.1"/>
    </source>
</evidence>
<comment type="caution">
    <text evidence="2">The sequence shown here is derived from an EMBL/GenBank/DDBJ whole genome shotgun (WGS) entry which is preliminary data.</text>
</comment>
<dbReference type="InterPro" id="IPR011009">
    <property type="entry name" value="Kinase-like_dom_sf"/>
</dbReference>
<dbReference type="Gene3D" id="3.90.1200.10">
    <property type="match status" value="1"/>
</dbReference>
<dbReference type="Proteomes" id="UP000186817">
    <property type="component" value="Unassembled WGS sequence"/>
</dbReference>
<dbReference type="InterPro" id="IPR001214">
    <property type="entry name" value="SET_dom"/>
</dbReference>
<evidence type="ECO:0000259" key="1">
    <source>
        <dbReference type="PROSITE" id="PS50280"/>
    </source>
</evidence>
<organism evidence="2 3">
    <name type="scientific">Symbiodinium microadriaticum</name>
    <name type="common">Dinoflagellate</name>
    <name type="synonym">Zooxanthella microadriatica</name>
    <dbReference type="NCBI Taxonomy" id="2951"/>
    <lineage>
        <taxon>Eukaryota</taxon>
        <taxon>Sar</taxon>
        <taxon>Alveolata</taxon>
        <taxon>Dinophyceae</taxon>
        <taxon>Suessiales</taxon>
        <taxon>Symbiodiniaceae</taxon>
        <taxon>Symbiodinium</taxon>
    </lineage>
</organism>
<dbReference type="EMBL" id="LSRX01000618">
    <property type="protein sequence ID" value="OLP92528.1"/>
    <property type="molecule type" value="Genomic_DNA"/>
</dbReference>
<gene>
    <name evidence="2" type="primary">set8</name>
    <name evidence="2" type="ORF">AK812_SmicGene25655</name>
</gene>
<dbReference type="InterPro" id="IPR002575">
    <property type="entry name" value="Aminoglycoside_PTrfase"/>
</dbReference>
<proteinExistence type="predicted"/>
<dbReference type="Pfam" id="PF01636">
    <property type="entry name" value="APH"/>
    <property type="match status" value="1"/>
</dbReference>
<evidence type="ECO:0000313" key="3">
    <source>
        <dbReference type="Proteomes" id="UP000186817"/>
    </source>
</evidence>
<sequence length="1121" mass="124420">MAKFNAMASGRDVLNVPELLEAMPACAVPPEVEAILLSMGYPEIRRCTKHKVSFHATYFLDFAGPLPSGAEGRAVLQMIGSELGDKELFHLQKPISAESIVRATALAQDAGIRVPQILASGKVESWGPLSDVPFLVYEFVNTATVEDERVAPDKDLRLAISDVQEKLKCLSLTGVNTEPLPRFEDCFEFTAYLRQLAEQIQAPDLAEALLNMDRSLRAAGITPIPPTLIHQDLNDGNVLCSPDSSGQWKFDALIDWEGAVVGDSRLAYERGEPWNALRKLARVVKIRWLMAVASGSLQDAALPRCCAEELVEDYEELSDFLVRSGWLKFSLLPFKPVLLPVVFRYARGMSVEHWMYSDRYGRDEEGAGGGKGLTNFMDSTFPEFQRHEAAADLKNWWTSDEPRILVVGPSSSSRAAKAVDFMPVLRLAHVWAEFFSFASADAKLVAETLGSEYKLERGQTWALMLHSGGDVSRTQVRNVRDMAPLIQDFISEQIPRQAPVATERNFQQLCGDRALSQSTSRTYCLILVDRNAEQTAKALRELESSQKAYYQEVQEIRNAGEDAEEPFRIQPVRVASSGSRFPWSPAAPGPSFPAVWAEASKAWAFVLDMETRKFAAVKTPSLNELFQGIAYEDLKLSELNEDGPPLSRLFSDPETTLRREVSAILSTSLGACFAYLLVAVVVSISPALQPACGLVALNFCPLSPPSEKVACSQQGENPFKGWLREKGGFWLEQLDVQRIPGRGHGVVVSHAVPCGRTLAEIPWTLIISHKLAQEDADVQALLQDLAWTDGSHAVRLWLLRHAEDAMSPWWPWLSQLPEEDSAGAGCLPVVLAQQSHDALLGTPVQRQAELLLQSLREEWQALEALRANHGWIPFSWHRWLWCQAIVSTRSGTLPVECSEEEVQCIIPMFDFLNHSTEPNACIVGTTTSVKLVSVQDIEGGQEVMISYGSHSAEQFLFAFGFLPECSAEIVVPLALTEASAGKRLELFGPGRSACLRADDGLEKMLQVLAAEPQFQRWTRRRLLEHLQSLFGAWHHELTRVTRTSFFALWRKPYPEAESLRLCHARAVVRLLDEELELPALAAGLSALAMVATLASPVLTRKCVGIFWCAINSSRMECQRNF</sequence>
<protein>
    <submittedName>
        <fullName evidence="2">SET domain-containing protein 8</fullName>
    </submittedName>
</protein>
<dbReference type="AlphaFoldDB" id="A0A1Q9DBI7"/>
<dbReference type="PROSITE" id="PS50280">
    <property type="entry name" value="SET"/>
    <property type="match status" value="1"/>
</dbReference>
<keyword evidence="3" id="KW-1185">Reference proteome</keyword>
<dbReference type="SUPFAM" id="SSF82199">
    <property type="entry name" value="SET domain"/>
    <property type="match status" value="1"/>
</dbReference>
<dbReference type="SUPFAM" id="SSF56112">
    <property type="entry name" value="Protein kinase-like (PK-like)"/>
    <property type="match status" value="1"/>
</dbReference>
<dbReference type="GO" id="GO:0016279">
    <property type="term" value="F:protein-lysine N-methyltransferase activity"/>
    <property type="evidence" value="ECO:0007669"/>
    <property type="project" value="TreeGrafter"/>
</dbReference>
<feature type="domain" description="SET" evidence="1">
    <location>
        <begin position="732"/>
        <end position="948"/>
    </location>
</feature>
<dbReference type="OrthoDB" id="341421at2759"/>
<dbReference type="Gene3D" id="3.90.1410.10">
    <property type="entry name" value="set domain protein methyltransferase, domain 1"/>
    <property type="match status" value="1"/>
</dbReference>
<dbReference type="InterPro" id="IPR050600">
    <property type="entry name" value="SETD3_SETD6_MTase"/>
</dbReference>
<dbReference type="Pfam" id="PF00856">
    <property type="entry name" value="SET"/>
    <property type="match status" value="1"/>
</dbReference>
<name>A0A1Q9DBI7_SYMMI</name>